<feature type="transmembrane region" description="Helical" evidence="5">
    <location>
        <begin position="272"/>
        <end position="290"/>
    </location>
</feature>
<reference evidence="6 7" key="1">
    <citation type="submission" date="2017-05" db="EMBL/GenBank/DDBJ databases">
        <authorList>
            <person name="Varghese N."/>
            <person name="Submissions S."/>
        </authorList>
    </citation>
    <scope>NUCLEOTIDE SEQUENCE [LARGE SCALE GENOMIC DNA]</scope>
    <source>
        <strain evidence="6 7">DSM 21342</strain>
    </source>
</reference>
<evidence type="ECO:0000256" key="3">
    <source>
        <dbReference type="ARBA" id="ARBA00022989"/>
    </source>
</evidence>
<evidence type="ECO:0000256" key="2">
    <source>
        <dbReference type="ARBA" id="ARBA00022692"/>
    </source>
</evidence>
<keyword evidence="6" id="KW-0808">Transferase</keyword>
<comment type="subcellular location">
    <subcellularLocation>
        <location evidence="1">Membrane</location>
        <topology evidence="1">Multi-pass membrane protein</topology>
    </subcellularLocation>
</comment>
<dbReference type="AlphaFoldDB" id="A0A521AS09"/>
<organism evidence="6 7">
    <name type="scientific">Solitalea koreensis</name>
    <dbReference type="NCBI Taxonomy" id="543615"/>
    <lineage>
        <taxon>Bacteria</taxon>
        <taxon>Pseudomonadati</taxon>
        <taxon>Bacteroidota</taxon>
        <taxon>Sphingobacteriia</taxon>
        <taxon>Sphingobacteriales</taxon>
        <taxon>Sphingobacteriaceae</taxon>
        <taxon>Solitalea</taxon>
    </lineage>
</organism>
<evidence type="ECO:0000313" key="7">
    <source>
        <dbReference type="Proteomes" id="UP000315971"/>
    </source>
</evidence>
<feature type="transmembrane region" description="Helical" evidence="5">
    <location>
        <begin position="230"/>
        <end position="252"/>
    </location>
</feature>
<evidence type="ECO:0000256" key="5">
    <source>
        <dbReference type="SAM" id="Phobius"/>
    </source>
</evidence>
<keyword evidence="3 5" id="KW-1133">Transmembrane helix</keyword>
<dbReference type="Pfam" id="PF01040">
    <property type="entry name" value="UbiA"/>
    <property type="match status" value="1"/>
</dbReference>
<evidence type="ECO:0000313" key="6">
    <source>
        <dbReference type="EMBL" id="SMO37614.1"/>
    </source>
</evidence>
<name>A0A521AS09_9SPHI</name>
<dbReference type="Proteomes" id="UP000315971">
    <property type="component" value="Unassembled WGS sequence"/>
</dbReference>
<feature type="transmembrane region" description="Helical" evidence="5">
    <location>
        <begin position="88"/>
        <end position="115"/>
    </location>
</feature>
<keyword evidence="7" id="KW-1185">Reference proteome</keyword>
<feature type="transmembrane region" description="Helical" evidence="5">
    <location>
        <begin position="200"/>
        <end position="224"/>
    </location>
</feature>
<dbReference type="InterPro" id="IPR000537">
    <property type="entry name" value="UbiA_prenyltransferase"/>
</dbReference>
<feature type="transmembrane region" description="Helical" evidence="5">
    <location>
        <begin position="33"/>
        <end position="52"/>
    </location>
</feature>
<feature type="transmembrane region" description="Helical" evidence="5">
    <location>
        <begin position="127"/>
        <end position="146"/>
    </location>
</feature>
<keyword evidence="2 5" id="KW-0812">Transmembrane</keyword>
<sequence length="291" mass="33357">MIDRNTIQLLRIPFSFYLMPVFLFALSQAKPIHIINAIAAFLILHVFVYPASNGYNSYMDQDEGPIGGLKNPPKATKKLFYAALSFDITALILSLFISKIFFVCILLYIIASRAYSFKGIRLKKYPFVGFITVIFVQGAFTFFMVYQCITQQSIPLILNSPLQIAMIASSVLLAGVYPLTQVYQHEEDFKQGDKTISYLLGYRGTFIFSSIAFLITNLLFWHYFNSIENLAQFYILQVFFIPIAIYFVSWMLKVFKNTAYANFENTMRMNKVASICMGLCFLLLLILNQIL</sequence>
<proteinExistence type="predicted"/>
<dbReference type="EMBL" id="FXSZ01000001">
    <property type="protein sequence ID" value="SMO37614.1"/>
    <property type="molecule type" value="Genomic_DNA"/>
</dbReference>
<evidence type="ECO:0000256" key="4">
    <source>
        <dbReference type="ARBA" id="ARBA00023136"/>
    </source>
</evidence>
<dbReference type="GO" id="GO:0016765">
    <property type="term" value="F:transferase activity, transferring alkyl or aryl (other than methyl) groups"/>
    <property type="evidence" value="ECO:0007669"/>
    <property type="project" value="InterPro"/>
</dbReference>
<evidence type="ECO:0000256" key="1">
    <source>
        <dbReference type="ARBA" id="ARBA00004141"/>
    </source>
</evidence>
<feature type="transmembrane region" description="Helical" evidence="5">
    <location>
        <begin position="158"/>
        <end position="179"/>
    </location>
</feature>
<dbReference type="RefSeq" id="WP_142600939.1">
    <property type="nucleotide sequence ID" value="NZ_FXSZ01000001.1"/>
</dbReference>
<keyword evidence="4 5" id="KW-0472">Membrane</keyword>
<protein>
    <submittedName>
        <fullName evidence="6">1,4-dihydroxy-2-naphthoate octaprenyltransferase</fullName>
    </submittedName>
</protein>
<dbReference type="GO" id="GO:0016020">
    <property type="term" value="C:membrane"/>
    <property type="evidence" value="ECO:0007669"/>
    <property type="project" value="UniProtKB-SubCell"/>
</dbReference>
<accession>A0A521AS09</accession>
<feature type="transmembrane region" description="Helical" evidence="5">
    <location>
        <begin position="6"/>
        <end position="26"/>
    </location>
</feature>
<gene>
    <name evidence="6" type="ORF">SAMN06265350_101358</name>
</gene>
<dbReference type="OrthoDB" id="665023at2"/>